<sequence length="66" mass="7803">MGPNNIRGVNWLACQHFIASFHFRRLFYFRVPEIHEVGKVATSLSLGIWYHLERVDQSKDEQESLK</sequence>
<evidence type="ECO:0000313" key="1">
    <source>
        <dbReference type="EMBL" id="GFU35455.1"/>
    </source>
</evidence>
<dbReference type="EMBL" id="BMAW01034483">
    <property type="protein sequence ID" value="GFU35455.1"/>
    <property type="molecule type" value="Genomic_DNA"/>
</dbReference>
<organism evidence="1 2">
    <name type="scientific">Nephila pilipes</name>
    <name type="common">Giant wood spider</name>
    <name type="synonym">Nephila maculata</name>
    <dbReference type="NCBI Taxonomy" id="299642"/>
    <lineage>
        <taxon>Eukaryota</taxon>
        <taxon>Metazoa</taxon>
        <taxon>Ecdysozoa</taxon>
        <taxon>Arthropoda</taxon>
        <taxon>Chelicerata</taxon>
        <taxon>Arachnida</taxon>
        <taxon>Araneae</taxon>
        <taxon>Araneomorphae</taxon>
        <taxon>Entelegynae</taxon>
        <taxon>Araneoidea</taxon>
        <taxon>Nephilidae</taxon>
        <taxon>Nephila</taxon>
    </lineage>
</organism>
<comment type="caution">
    <text evidence="1">The sequence shown here is derived from an EMBL/GenBank/DDBJ whole genome shotgun (WGS) entry which is preliminary data.</text>
</comment>
<name>A0A8X6ULV3_NEPPI</name>
<reference evidence="1" key="1">
    <citation type="submission" date="2020-08" db="EMBL/GenBank/DDBJ databases">
        <title>Multicomponent nature underlies the extraordinary mechanical properties of spider dragline silk.</title>
        <authorList>
            <person name="Kono N."/>
            <person name="Nakamura H."/>
            <person name="Mori M."/>
            <person name="Yoshida Y."/>
            <person name="Ohtoshi R."/>
            <person name="Malay A.D."/>
            <person name="Moran D.A.P."/>
            <person name="Tomita M."/>
            <person name="Numata K."/>
            <person name="Arakawa K."/>
        </authorList>
    </citation>
    <scope>NUCLEOTIDE SEQUENCE</scope>
</reference>
<dbReference type="Proteomes" id="UP000887013">
    <property type="component" value="Unassembled WGS sequence"/>
</dbReference>
<gene>
    <name evidence="1" type="ORF">NPIL_282821</name>
</gene>
<accession>A0A8X6ULV3</accession>
<evidence type="ECO:0000313" key="2">
    <source>
        <dbReference type="Proteomes" id="UP000887013"/>
    </source>
</evidence>
<keyword evidence="2" id="KW-1185">Reference proteome</keyword>
<proteinExistence type="predicted"/>
<protein>
    <submittedName>
        <fullName evidence="1">Uncharacterized protein</fullName>
    </submittedName>
</protein>
<dbReference type="AlphaFoldDB" id="A0A8X6ULV3"/>